<feature type="region of interest" description="Disordered" evidence="4">
    <location>
        <begin position="1"/>
        <end position="23"/>
    </location>
</feature>
<feature type="domain" description="HotDog ACOT-type" evidence="5">
    <location>
        <begin position="19"/>
        <end position="131"/>
    </location>
</feature>
<dbReference type="AlphaFoldDB" id="A0A6F8ZIG7"/>
<keyword evidence="7" id="KW-1185">Reference proteome</keyword>
<dbReference type="CDD" id="cd03442">
    <property type="entry name" value="BFIT_BACH"/>
    <property type="match status" value="1"/>
</dbReference>
<evidence type="ECO:0000313" key="7">
    <source>
        <dbReference type="Proteomes" id="UP000503399"/>
    </source>
</evidence>
<evidence type="ECO:0000256" key="4">
    <source>
        <dbReference type="SAM" id="MobiDB-lite"/>
    </source>
</evidence>
<dbReference type="GO" id="GO:0009062">
    <property type="term" value="P:fatty acid catabolic process"/>
    <property type="evidence" value="ECO:0007669"/>
    <property type="project" value="TreeGrafter"/>
</dbReference>
<gene>
    <name evidence="6" type="primary">ykhA</name>
    <name evidence="6" type="ORF">R50_1740</name>
</gene>
<reference evidence="6 7" key="1">
    <citation type="submission" date="2020-02" db="EMBL/GenBank/DDBJ databases">
        <authorList>
            <person name="Hogendoorn C."/>
        </authorList>
    </citation>
    <scope>NUCLEOTIDE SEQUENCE [LARGE SCALE GENOMIC DNA]</scope>
    <source>
        <strain evidence="6">R501</strain>
    </source>
</reference>
<dbReference type="InterPro" id="IPR029069">
    <property type="entry name" value="HotDog_dom_sf"/>
</dbReference>
<organism evidence="6 7">
    <name type="scientific">Candidatus Hydrogenisulfobacillus filiaventi</name>
    <dbReference type="NCBI Taxonomy" id="2707344"/>
    <lineage>
        <taxon>Bacteria</taxon>
        <taxon>Bacillati</taxon>
        <taxon>Bacillota</taxon>
        <taxon>Clostridia</taxon>
        <taxon>Eubacteriales</taxon>
        <taxon>Clostridiales Family XVII. Incertae Sedis</taxon>
        <taxon>Candidatus Hydrogenisulfobacillus</taxon>
    </lineage>
</organism>
<evidence type="ECO:0000256" key="1">
    <source>
        <dbReference type="ARBA" id="ARBA00010458"/>
    </source>
</evidence>
<name>A0A6F8ZIG7_9FIRM</name>
<dbReference type="Gene3D" id="3.10.129.10">
    <property type="entry name" value="Hotdog Thioesterase"/>
    <property type="match status" value="1"/>
</dbReference>
<dbReference type="GO" id="GO:0006637">
    <property type="term" value="P:acyl-CoA metabolic process"/>
    <property type="evidence" value="ECO:0007669"/>
    <property type="project" value="TreeGrafter"/>
</dbReference>
<dbReference type="PANTHER" id="PTHR11049">
    <property type="entry name" value="ACYL COENZYME A THIOESTER HYDROLASE"/>
    <property type="match status" value="1"/>
</dbReference>
<dbReference type="KEGG" id="hfv:R50_1740"/>
<protein>
    <submittedName>
        <fullName evidence="6">Uncharacterized acyl-CoA thioester hydrolase YkhA</fullName>
        <ecNumber evidence="6">3.1.2.-</ecNumber>
    </submittedName>
</protein>
<accession>A0A6F8ZIG7</accession>
<dbReference type="SUPFAM" id="SSF54637">
    <property type="entry name" value="Thioesterase/thiol ester dehydrase-isomerase"/>
    <property type="match status" value="1"/>
</dbReference>
<keyword evidence="2 3" id="KW-0378">Hydrolase</keyword>
<dbReference type="EMBL" id="LR778114">
    <property type="protein sequence ID" value="CAB1129241.1"/>
    <property type="molecule type" value="Genomic_DNA"/>
</dbReference>
<dbReference type="PANTHER" id="PTHR11049:SF24">
    <property type="entry name" value="CYTOSOLIC ACYL COENZYME A THIOESTER HYDROLASE"/>
    <property type="match status" value="1"/>
</dbReference>
<dbReference type="GO" id="GO:0052816">
    <property type="term" value="F:long-chain fatty acyl-CoA hydrolase activity"/>
    <property type="evidence" value="ECO:0007669"/>
    <property type="project" value="TreeGrafter"/>
</dbReference>
<dbReference type="Proteomes" id="UP000503399">
    <property type="component" value="Chromosome"/>
</dbReference>
<dbReference type="PROSITE" id="PS51770">
    <property type="entry name" value="HOTDOG_ACOT"/>
    <property type="match status" value="1"/>
</dbReference>
<dbReference type="InterPro" id="IPR006683">
    <property type="entry name" value="Thioestr_dom"/>
</dbReference>
<proteinExistence type="inferred from homology"/>
<dbReference type="Pfam" id="PF03061">
    <property type="entry name" value="4HBT"/>
    <property type="match status" value="1"/>
</dbReference>
<dbReference type="InterPro" id="IPR033120">
    <property type="entry name" value="HOTDOG_ACOT"/>
</dbReference>
<evidence type="ECO:0000256" key="2">
    <source>
        <dbReference type="ARBA" id="ARBA00022801"/>
    </source>
</evidence>
<evidence type="ECO:0000256" key="3">
    <source>
        <dbReference type="PROSITE-ProRule" id="PRU01106"/>
    </source>
</evidence>
<comment type="similarity">
    <text evidence="1">Belongs to the acyl coenzyme A hydrolase family.</text>
</comment>
<evidence type="ECO:0000259" key="5">
    <source>
        <dbReference type="PROSITE" id="PS51770"/>
    </source>
</evidence>
<dbReference type="InterPro" id="IPR040170">
    <property type="entry name" value="Cytosol_ACT"/>
</dbReference>
<dbReference type="GO" id="GO:0005829">
    <property type="term" value="C:cytosol"/>
    <property type="evidence" value="ECO:0007669"/>
    <property type="project" value="TreeGrafter"/>
</dbReference>
<dbReference type="EC" id="3.1.2.-" evidence="6"/>
<sequence>MMEPMALGGDPGLAPRSPAHSRTEMTELVLPSDANQLGNILGGRVMHWVDLAAAIAAARHAGRVAVTASMDRLDFLLPVKVGQVVSLVAEVNWAGRTSMEVGVEVYREELGASERELTSRAYLTFVAIDADGRPVPVPPLLLTRSEEVARFHAAEARRQARLAHRARMREEL</sequence>
<evidence type="ECO:0000313" key="6">
    <source>
        <dbReference type="EMBL" id="CAB1129241.1"/>
    </source>
</evidence>